<feature type="region of interest" description="Disordered" evidence="5">
    <location>
        <begin position="660"/>
        <end position="696"/>
    </location>
</feature>
<name>A0A034VL31_BACDO</name>
<feature type="domain" description="ESF1 RRM" evidence="7">
    <location>
        <begin position="227"/>
        <end position="390"/>
    </location>
</feature>
<reference evidence="8" key="1">
    <citation type="journal article" date="2014" name="BMC Genomics">
        <title>Characterizing the developmental transcriptome of the oriental fruit fly, Bactrocera dorsalis (Diptera: Tephritidae) through comparative genomic analysis with Drosophila melanogaster utilizing modENCODE datasets.</title>
        <authorList>
            <person name="Geib S.M."/>
            <person name="Calla B."/>
            <person name="Hall B."/>
            <person name="Hou S."/>
            <person name="Manoukis N.C."/>
        </authorList>
    </citation>
    <scope>NUCLEOTIDE SEQUENCE</scope>
    <source>
        <strain evidence="8">Punador</strain>
    </source>
</reference>
<feature type="region of interest" description="Disordered" evidence="5">
    <location>
        <begin position="295"/>
        <end position="320"/>
    </location>
</feature>
<feature type="compositionally biased region" description="Basic and acidic residues" evidence="5">
    <location>
        <begin position="624"/>
        <end position="644"/>
    </location>
</feature>
<dbReference type="GO" id="GO:0006364">
    <property type="term" value="P:rRNA processing"/>
    <property type="evidence" value="ECO:0007669"/>
    <property type="project" value="InterPro"/>
</dbReference>
<dbReference type="EMBL" id="GAKP01016734">
    <property type="protein sequence ID" value="JAC42218.1"/>
    <property type="molecule type" value="Transcribed_RNA"/>
</dbReference>
<dbReference type="GeneID" id="105223549"/>
<dbReference type="InterPro" id="IPR039754">
    <property type="entry name" value="Esf1"/>
</dbReference>
<dbReference type="OrthoDB" id="431825at2759"/>
<dbReference type="GO" id="GO:0005730">
    <property type="term" value="C:nucleolus"/>
    <property type="evidence" value="ECO:0007669"/>
    <property type="project" value="UniProtKB-SubCell"/>
</dbReference>
<evidence type="ECO:0000256" key="2">
    <source>
        <dbReference type="ARBA" id="ARBA00009087"/>
    </source>
</evidence>
<dbReference type="Pfam" id="PF08159">
    <property type="entry name" value="NUC153"/>
    <property type="match status" value="1"/>
</dbReference>
<feature type="compositionally biased region" description="Basic residues" evidence="5">
    <location>
        <begin position="677"/>
        <end position="689"/>
    </location>
</feature>
<feature type="compositionally biased region" description="Basic and acidic residues" evidence="5">
    <location>
        <begin position="128"/>
        <end position="141"/>
    </location>
</feature>
<feature type="compositionally biased region" description="Basic and acidic residues" evidence="5">
    <location>
        <begin position="478"/>
        <end position="496"/>
    </location>
</feature>
<feature type="domain" description="NUC153" evidence="6">
    <location>
        <begin position="709"/>
        <end position="737"/>
    </location>
</feature>
<comment type="similarity">
    <text evidence="2">Belongs to the ESF1 family.</text>
</comment>
<keyword evidence="9" id="KW-1185">Reference proteome</keyword>
<comment type="subcellular location">
    <subcellularLocation>
        <location evidence="1">Nucleus</location>
        <location evidence="1">Nucleolus</location>
    </subcellularLocation>
</comment>
<dbReference type="AlphaFoldDB" id="A0A034VL31"/>
<protein>
    <submittedName>
        <fullName evidence="10">ESF1 homolog</fullName>
    </submittedName>
    <submittedName>
        <fullName evidence="8">ESF1-like protein</fullName>
    </submittedName>
</protein>
<feature type="compositionally biased region" description="Basic and acidic residues" evidence="5">
    <location>
        <begin position="505"/>
        <end position="519"/>
    </location>
</feature>
<evidence type="ECO:0000259" key="6">
    <source>
        <dbReference type="Pfam" id="PF08159"/>
    </source>
</evidence>
<feature type="region of interest" description="Disordered" evidence="5">
    <location>
        <begin position="1"/>
        <end position="37"/>
    </location>
</feature>
<gene>
    <name evidence="8" type="primary">ESF1</name>
    <name evidence="10" type="synonym">LOC105223549</name>
</gene>
<evidence type="ECO:0000313" key="10">
    <source>
        <dbReference type="RefSeq" id="XP_011199597.1"/>
    </source>
</evidence>
<feature type="compositionally biased region" description="Acidic residues" evidence="5">
    <location>
        <begin position="452"/>
        <end position="464"/>
    </location>
</feature>
<reference evidence="10" key="2">
    <citation type="submission" date="2022-04" db="UniProtKB">
        <authorList>
            <consortium name="RefSeq"/>
        </authorList>
    </citation>
    <scope>IDENTIFICATION</scope>
    <source>
        <strain evidence="10">Punador</strain>
    </source>
</reference>
<accession>A0A034VL31</accession>
<feature type="region of interest" description="Disordered" evidence="5">
    <location>
        <begin position="748"/>
        <end position="769"/>
    </location>
</feature>
<dbReference type="PANTHER" id="PTHR12202">
    <property type="entry name" value="ESF1 HOMOLOG"/>
    <property type="match status" value="1"/>
</dbReference>
<evidence type="ECO:0000259" key="7">
    <source>
        <dbReference type="Pfam" id="PF25121"/>
    </source>
</evidence>
<dbReference type="PANTHER" id="PTHR12202:SF0">
    <property type="entry name" value="ESF1 HOMOLOG"/>
    <property type="match status" value="1"/>
</dbReference>
<dbReference type="InterPro" id="IPR056750">
    <property type="entry name" value="RRM_ESF1"/>
</dbReference>
<dbReference type="RefSeq" id="XP_011199597.1">
    <property type="nucleotide sequence ID" value="XM_011201295.3"/>
</dbReference>
<feature type="compositionally biased region" description="Basic and acidic residues" evidence="5">
    <location>
        <begin position="165"/>
        <end position="174"/>
    </location>
</feature>
<sequence length="792" mass="91322">MAKDKPQKSAKVKKNDTTQDKAASTAPSTSSAIWQDERFQHLVNDPRFRGIPMTQRKVKIDKRFQGMFTDNKFKVKYTVDKYGRRINKSNADDLRKYYELNSSDTETDEDEDKQQKSDVDDDEAEEELERRKEEKAIIREDDSGESTPSEEEEGANDELVSDGEEVPKTLRERLLNPNIDYARGEGRLVTDSSSDDESTDEDDDLEANIDHVWGELDQEAETTEESTNRLAVCNMDWDRIRAVDLMVLFSSFLPPGGSVLSVKIYPSEFGKERMREEDVHGPTELVGLGKEVNGAKDAAESGSDDEEIVKEQDSDAEEGDEYHMEKLRQYQLNRLRYYYAVAVFDSIATADKIYKECDGIEYESSATRVDLRFIPDDTTFDEDEPTDVCTDLPDTNGYKPRQFTTTALQQAKVDLTWDETAVERQELGEKLSSGKLNEISDKDLRKMVAYSSEEDDDSSEEAAVEEGQQNESELPNKSNDKVKAEKPKRKKDEIINKYKALLAEINEKEQKKKNNKFEMEISWNVDQQKDDKDKDAEESEEQNKKQHLTPIEKVLQKRSEKNKQRKEERKKKKLQARGLDPDADDSSDSDSIPDGIDMNDPYFAEEFADGDYVDPKAKKRDKLKKQQNELDKQQAAEEAEKQAKELQLLLDDDDLEEQGKQHFSLEKILKSEQETKSKRKRRKQLKKSKSTIAEETKPVEDNFQININDDRFKAVYTSAKFNIDPTDSHFKKTKAMELIIQEKLKRRHGDEGLRNGNDADTQEVEVKRPKKQLENTLLVKSLKRKIQMKQQK</sequence>
<evidence type="ECO:0000256" key="1">
    <source>
        <dbReference type="ARBA" id="ARBA00004604"/>
    </source>
</evidence>
<proteinExistence type="inferred from homology"/>
<evidence type="ECO:0000313" key="8">
    <source>
        <dbReference type="EMBL" id="JAC42218.1"/>
    </source>
</evidence>
<evidence type="ECO:0000256" key="5">
    <source>
        <dbReference type="SAM" id="MobiDB-lite"/>
    </source>
</evidence>
<organism evidence="8">
    <name type="scientific">Bactrocera dorsalis</name>
    <name type="common">Oriental fruit fly</name>
    <name type="synonym">Dacus dorsalis</name>
    <dbReference type="NCBI Taxonomy" id="27457"/>
    <lineage>
        <taxon>Eukaryota</taxon>
        <taxon>Metazoa</taxon>
        <taxon>Ecdysozoa</taxon>
        <taxon>Arthropoda</taxon>
        <taxon>Hexapoda</taxon>
        <taxon>Insecta</taxon>
        <taxon>Pterygota</taxon>
        <taxon>Neoptera</taxon>
        <taxon>Endopterygota</taxon>
        <taxon>Diptera</taxon>
        <taxon>Brachycera</taxon>
        <taxon>Muscomorpha</taxon>
        <taxon>Tephritoidea</taxon>
        <taxon>Tephritidae</taxon>
        <taxon>Bactrocera</taxon>
        <taxon>Bactrocera</taxon>
    </lineage>
</organism>
<feature type="compositionally biased region" description="Basic and acidic residues" evidence="5">
    <location>
        <begin position="554"/>
        <end position="567"/>
    </location>
</feature>
<feature type="compositionally biased region" description="Acidic residues" evidence="5">
    <location>
        <begin position="302"/>
        <end position="320"/>
    </location>
</feature>
<feature type="compositionally biased region" description="Basic and acidic residues" evidence="5">
    <location>
        <begin position="660"/>
        <end position="676"/>
    </location>
</feature>
<dbReference type="InterPro" id="IPR012580">
    <property type="entry name" value="NUC153"/>
</dbReference>
<evidence type="ECO:0000256" key="3">
    <source>
        <dbReference type="ARBA" id="ARBA00023054"/>
    </source>
</evidence>
<keyword evidence="3" id="KW-0175">Coiled coil</keyword>
<feature type="compositionally biased region" description="Low complexity" evidence="5">
    <location>
        <begin position="22"/>
        <end position="32"/>
    </location>
</feature>
<feature type="compositionally biased region" description="Acidic residues" evidence="5">
    <location>
        <begin position="142"/>
        <end position="164"/>
    </location>
</feature>
<feature type="region of interest" description="Disordered" evidence="5">
    <location>
        <begin position="98"/>
        <end position="207"/>
    </location>
</feature>
<feature type="region of interest" description="Disordered" evidence="5">
    <location>
        <begin position="449"/>
        <end position="644"/>
    </location>
</feature>
<evidence type="ECO:0000256" key="4">
    <source>
        <dbReference type="ARBA" id="ARBA00023242"/>
    </source>
</evidence>
<dbReference type="Pfam" id="PF25121">
    <property type="entry name" value="RRM_ESF1"/>
    <property type="match status" value="1"/>
</dbReference>
<feature type="compositionally biased region" description="Basic and acidic residues" evidence="5">
    <location>
        <begin position="1"/>
        <end position="19"/>
    </location>
</feature>
<keyword evidence="4" id="KW-0539">Nucleus</keyword>
<dbReference type="KEGG" id="bdr:105223549"/>
<dbReference type="Proteomes" id="UP001652620">
    <property type="component" value="Unplaced"/>
</dbReference>
<dbReference type="RefSeq" id="XP_011199597.2">
    <property type="nucleotide sequence ID" value="XM_011201295.4"/>
</dbReference>
<feature type="compositionally biased region" description="Acidic residues" evidence="5">
    <location>
        <begin position="193"/>
        <end position="207"/>
    </location>
</feature>
<dbReference type="GO" id="GO:0003723">
    <property type="term" value="F:RNA binding"/>
    <property type="evidence" value="ECO:0007669"/>
    <property type="project" value="TreeGrafter"/>
</dbReference>
<feature type="compositionally biased region" description="Polar residues" evidence="5">
    <location>
        <begin position="467"/>
        <end position="477"/>
    </location>
</feature>
<evidence type="ECO:0000313" key="9">
    <source>
        <dbReference type="Proteomes" id="UP001652620"/>
    </source>
</evidence>